<dbReference type="EMBL" id="JAANNW010000009">
    <property type="protein sequence ID" value="NUV74916.1"/>
    <property type="molecule type" value="Genomic_DNA"/>
</dbReference>
<sequence length="105" mass="11587">MTYFAPDTPAWEALDVGHSQGGAWLLSGRVATFYDGLRWPGWREEAAALDCSQGTAVYPFLWSEEARADLPATTRRPVPMREVLALSRDFARRTGAVDPGFLGEV</sequence>
<proteinExistence type="predicted"/>
<gene>
    <name evidence="1" type="ORF">G6W56_12170</name>
</gene>
<protein>
    <submittedName>
        <fullName evidence="1">DUF2625 family protein</fullName>
    </submittedName>
</protein>
<organism evidence="1 2">
    <name type="scientific">Streptomyces fungicidicus</name>
    <dbReference type="NCBI Taxonomy" id="68203"/>
    <lineage>
        <taxon>Bacteria</taxon>
        <taxon>Bacillati</taxon>
        <taxon>Actinomycetota</taxon>
        <taxon>Actinomycetes</taxon>
        <taxon>Kitasatosporales</taxon>
        <taxon>Streptomycetaceae</taxon>
        <taxon>Streptomyces</taxon>
    </lineage>
</organism>
<dbReference type="Proteomes" id="UP000556843">
    <property type="component" value="Unassembled WGS sequence"/>
</dbReference>
<reference evidence="1" key="1">
    <citation type="submission" date="2020-03" db="EMBL/GenBank/DDBJ databases">
        <title>Complete genome sequence of sixteen Streptomyces strains facilitates identification of candidate genes involved in plant growth-promotion in grain legumes and cereals.</title>
        <authorList>
            <person name="Gopalakrishnan S."/>
            <person name="Thakur V."/>
            <person name="Saxena R."/>
            <person name="Vadlamudi S."/>
            <person name="Purohit S."/>
            <person name="Kumar V."/>
            <person name="Rathore A."/>
            <person name="Chitikineni A."/>
            <person name="Varshney R.K."/>
        </authorList>
    </citation>
    <scope>NUCLEOTIDE SEQUENCE</scope>
    <source>
        <strain evidence="1">CAI-93</strain>
    </source>
</reference>
<evidence type="ECO:0000313" key="2">
    <source>
        <dbReference type="Proteomes" id="UP000556843"/>
    </source>
</evidence>
<evidence type="ECO:0000313" key="1">
    <source>
        <dbReference type="EMBL" id="NUV74916.1"/>
    </source>
</evidence>
<accession>A0ACC7XZI7</accession>
<name>A0ACC7XZI7_9ACTN</name>
<comment type="caution">
    <text evidence="1">The sequence shown here is derived from an EMBL/GenBank/DDBJ whole genome shotgun (WGS) entry which is preliminary data.</text>
</comment>
<keyword evidence="2" id="KW-1185">Reference proteome</keyword>